<feature type="domain" description="ABC transmembrane type-1" evidence="9">
    <location>
        <begin position="240"/>
        <end position="335"/>
    </location>
</feature>
<dbReference type="Gene3D" id="1.20.1560.10">
    <property type="entry name" value="ABC transporter type 1, transmembrane domain"/>
    <property type="match status" value="1"/>
</dbReference>
<evidence type="ECO:0000256" key="4">
    <source>
        <dbReference type="ARBA" id="ARBA00022840"/>
    </source>
</evidence>
<dbReference type="PROSITE" id="PS50929">
    <property type="entry name" value="ABC_TM1F"/>
    <property type="match status" value="1"/>
</dbReference>
<dbReference type="Pfam" id="PF00005">
    <property type="entry name" value="ABC_tran"/>
    <property type="match status" value="1"/>
</dbReference>
<keyword evidence="3" id="KW-0547">Nucleotide-binding</keyword>
<keyword evidence="2 7" id="KW-0812">Transmembrane</keyword>
<comment type="caution">
    <text evidence="10">The sequence shown here is derived from an EMBL/GenBank/DDBJ whole genome shotgun (WGS) entry which is preliminary data.</text>
</comment>
<feature type="transmembrane region" description="Helical" evidence="7">
    <location>
        <begin position="67"/>
        <end position="86"/>
    </location>
</feature>
<evidence type="ECO:0000313" key="10">
    <source>
        <dbReference type="EMBL" id="MBK1813343.1"/>
    </source>
</evidence>
<gene>
    <name evidence="10" type="ORF">JHL18_22225</name>
</gene>
<dbReference type="Proteomes" id="UP000596739">
    <property type="component" value="Unassembled WGS sequence"/>
</dbReference>
<evidence type="ECO:0000256" key="1">
    <source>
        <dbReference type="ARBA" id="ARBA00004651"/>
    </source>
</evidence>
<evidence type="ECO:0000259" key="9">
    <source>
        <dbReference type="PROSITE" id="PS50929"/>
    </source>
</evidence>
<sequence>MHKSKIKYNINTLKIGLKEIFSLQPWLIPCALIDAVFKSMAPFINIYMSAKIIDELIGAKNLDKLKFLVVVTISLNLAVHLISAALDHLVTMLRNITMQNQKMKLNEKIVNMNYEQVENPEIHLLRTKIAESENMNGGGISALIEYLADLEKGFFTVVVSIYLVINLFKSEAILDSYLSIINSNIISYGFLILVIVCIGLSLKMQTKSNTLFFNSFSKVMDINRVFGYYFGQILDYNVGKEIRLCNQKEILIKENKDFTQGTQKLFNDLGYKDAKYRGFDGLITSLVSGTIYVFVGLKAIVGAISIGSVVQYTGSISQFMEGSKRFLTSVNAIINNNKYLQLYIDFLNIEDYKYKGTIPVEKRDDDEYEIEFRNVSFKYPGTDIYALKNISIKLDIGERLAIVGMNGSGKTTFIKLLARLYEPNEGEILLNGIDIRKYDYEEYLGLFSIVFQDFKLFSFSLGQNVTASVSFDEENVKEVLSKVGLDKRLSTMINGVQTSLYKEFDEEGVEISGGEAQKIALARALHRNAPIIILDEPTSALDPIAEFEIYTKFNDVVGTKTAFYISHRLSSCRFCDEIAVFDRGRIVQKGKHDELLKNEGGKYYELWQAQAKYYNSEVSA</sequence>
<evidence type="ECO:0000256" key="5">
    <source>
        <dbReference type="ARBA" id="ARBA00022989"/>
    </source>
</evidence>
<keyword evidence="11" id="KW-1185">Reference proteome</keyword>
<dbReference type="InterPro" id="IPR011527">
    <property type="entry name" value="ABC1_TM_dom"/>
</dbReference>
<accession>A0ABS1EVH5</accession>
<dbReference type="InterPro" id="IPR039421">
    <property type="entry name" value="Type_1_exporter"/>
</dbReference>
<dbReference type="PANTHER" id="PTHR43394:SF1">
    <property type="entry name" value="ATP-BINDING CASSETTE SUB-FAMILY B MEMBER 10, MITOCHONDRIAL"/>
    <property type="match status" value="1"/>
</dbReference>
<dbReference type="GO" id="GO:0005524">
    <property type="term" value="F:ATP binding"/>
    <property type="evidence" value="ECO:0007669"/>
    <property type="project" value="UniProtKB-KW"/>
</dbReference>
<organism evidence="10 11">
    <name type="scientific">Clostridium yunnanense</name>
    <dbReference type="NCBI Taxonomy" id="2800325"/>
    <lineage>
        <taxon>Bacteria</taxon>
        <taxon>Bacillati</taxon>
        <taxon>Bacillota</taxon>
        <taxon>Clostridia</taxon>
        <taxon>Eubacteriales</taxon>
        <taxon>Clostridiaceae</taxon>
        <taxon>Clostridium</taxon>
    </lineage>
</organism>
<feature type="transmembrane region" description="Helical" evidence="7">
    <location>
        <begin position="180"/>
        <end position="202"/>
    </location>
</feature>
<dbReference type="SMART" id="SM00382">
    <property type="entry name" value="AAA"/>
    <property type="match status" value="1"/>
</dbReference>
<evidence type="ECO:0000256" key="3">
    <source>
        <dbReference type="ARBA" id="ARBA00022741"/>
    </source>
</evidence>
<dbReference type="SUPFAM" id="SSF52540">
    <property type="entry name" value="P-loop containing nucleoside triphosphate hydrolases"/>
    <property type="match status" value="1"/>
</dbReference>
<evidence type="ECO:0000256" key="2">
    <source>
        <dbReference type="ARBA" id="ARBA00022692"/>
    </source>
</evidence>
<protein>
    <submittedName>
        <fullName evidence="10">ABC transporter ATP-binding protein</fullName>
    </submittedName>
</protein>
<name>A0ABS1EVH5_9CLOT</name>
<feature type="transmembrane region" description="Helical" evidence="7">
    <location>
        <begin position="153"/>
        <end position="168"/>
    </location>
</feature>
<proteinExistence type="predicted"/>
<dbReference type="InterPro" id="IPR003593">
    <property type="entry name" value="AAA+_ATPase"/>
</dbReference>
<evidence type="ECO:0000256" key="7">
    <source>
        <dbReference type="SAM" id="Phobius"/>
    </source>
</evidence>
<dbReference type="InterPro" id="IPR027417">
    <property type="entry name" value="P-loop_NTPase"/>
</dbReference>
<evidence type="ECO:0000259" key="8">
    <source>
        <dbReference type="PROSITE" id="PS50893"/>
    </source>
</evidence>
<dbReference type="InterPro" id="IPR036640">
    <property type="entry name" value="ABC1_TM_sf"/>
</dbReference>
<reference evidence="11" key="1">
    <citation type="submission" date="2021-01" db="EMBL/GenBank/DDBJ databases">
        <title>Genome public.</title>
        <authorList>
            <person name="Liu C."/>
            <person name="Sun Q."/>
        </authorList>
    </citation>
    <scope>NUCLEOTIDE SEQUENCE [LARGE SCALE GENOMIC DNA]</scope>
    <source>
        <strain evidence="11">YIM B02505</strain>
    </source>
</reference>
<dbReference type="EMBL" id="JAENHN010000059">
    <property type="protein sequence ID" value="MBK1813343.1"/>
    <property type="molecule type" value="Genomic_DNA"/>
</dbReference>
<dbReference type="RefSeq" id="WP_200273360.1">
    <property type="nucleotide sequence ID" value="NZ_JAENHN010000059.1"/>
</dbReference>
<dbReference type="PANTHER" id="PTHR43394">
    <property type="entry name" value="ATP-DEPENDENT PERMEASE MDL1, MITOCHONDRIAL"/>
    <property type="match status" value="1"/>
</dbReference>
<evidence type="ECO:0000256" key="6">
    <source>
        <dbReference type="ARBA" id="ARBA00023136"/>
    </source>
</evidence>
<dbReference type="PROSITE" id="PS50893">
    <property type="entry name" value="ABC_TRANSPORTER_2"/>
    <property type="match status" value="1"/>
</dbReference>
<evidence type="ECO:0000313" key="11">
    <source>
        <dbReference type="Proteomes" id="UP000596739"/>
    </source>
</evidence>
<dbReference type="CDD" id="cd03228">
    <property type="entry name" value="ABCC_MRP_Like"/>
    <property type="match status" value="1"/>
</dbReference>
<feature type="transmembrane region" description="Helical" evidence="7">
    <location>
        <begin position="26"/>
        <end position="47"/>
    </location>
</feature>
<dbReference type="PROSITE" id="PS00211">
    <property type="entry name" value="ABC_TRANSPORTER_1"/>
    <property type="match status" value="1"/>
</dbReference>
<dbReference type="InterPro" id="IPR017871">
    <property type="entry name" value="ABC_transporter-like_CS"/>
</dbReference>
<comment type="subcellular location">
    <subcellularLocation>
        <location evidence="1">Cell membrane</location>
        <topology evidence="1">Multi-pass membrane protein</topology>
    </subcellularLocation>
</comment>
<keyword evidence="5 7" id="KW-1133">Transmembrane helix</keyword>
<dbReference type="SUPFAM" id="SSF90123">
    <property type="entry name" value="ABC transporter transmembrane region"/>
    <property type="match status" value="1"/>
</dbReference>
<keyword evidence="6 7" id="KW-0472">Membrane</keyword>
<dbReference type="Gene3D" id="3.40.50.300">
    <property type="entry name" value="P-loop containing nucleotide triphosphate hydrolases"/>
    <property type="match status" value="1"/>
</dbReference>
<dbReference type="InterPro" id="IPR003439">
    <property type="entry name" value="ABC_transporter-like_ATP-bd"/>
</dbReference>
<keyword evidence="4 10" id="KW-0067">ATP-binding</keyword>
<feature type="domain" description="ABC transporter" evidence="8">
    <location>
        <begin position="370"/>
        <end position="608"/>
    </location>
</feature>